<reference evidence="3" key="1">
    <citation type="submission" date="2022-11" db="UniProtKB">
        <authorList>
            <consortium name="WormBaseParasite"/>
        </authorList>
    </citation>
    <scope>IDENTIFICATION</scope>
</reference>
<dbReference type="AlphaFoldDB" id="A0A914WYX7"/>
<proteinExistence type="predicted"/>
<dbReference type="WBParaSite" id="PSAMB.scaffold57size91771.g1455.t1">
    <property type="protein sequence ID" value="PSAMB.scaffold57size91771.g1455.t1"/>
    <property type="gene ID" value="PSAMB.scaffold57size91771.g1455"/>
</dbReference>
<sequence>MITKAVKVYLNLEQLQTWFANNRLGKGWLKLFLKRHREPLSVCKAEELVLNRAHGVNSKTIDEQYHRLEVKLIKLGIYNELSNIHNCDETRLLLESGHRKIVSWIGIPKPLLLAGINEKEMVMVLFAVSDADNCAPPFFLYKARLRSMLTESWTLGGPAGAGYSTLSSGWMDEENFYQWLLQIFIPWAKSLNNKPHLLILDGHSSDVLMRIKHLSDDSMHLFTLSPHLPHPAAIRPCVLWSNEGSKTEGLQGTLTIDTTYPHSFVAHDEHVTRMVQLNAGQPLKRRDPKYVKLDKNIARAKTRFQAREAIELISEAPNMTDITLRHLHYVSCLFGYANWNNANAIDANLNESFHDAAYIDADLVVESEAEEQAILNLAQISLFDAAPSLPTGQQQPKCPALVHTFLPSCTHRQAVQSVMPPPQLADALIPPIKNTYNQECATPRH</sequence>
<dbReference type="Pfam" id="PF03184">
    <property type="entry name" value="DDE_1"/>
    <property type="match status" value="1"/>
</dbReference>
<evidence type="ECO:0000259" key="1">
    <source>
        <dbReference type="Pfam" id="PF03184"/>
    </source>
</evidence>
<protein>
    <submittedName>
        <fullName evidence="3">DDE-1 domain-containing protein</fullName>
    </submittedName>
</protein>
<keyword evidence="2" id="KW-1185">Reference proteome</keyword>
<organism evidence="2 3">
    <name type="scientific">Plectus sambesii</name>
    <dbReference type="NCBI Taxonomy" id="2011161"/>
    <lineage>
        <taxon>Eukaryota</taxon>
        <taxon>Metazoa</taxon>
        <taxon>Ecdysozoa</taxon>
        <taxon>Nematoda</taxon>
        <taxon>Chromadorea</taxon>
        <taxon>Plectida</taxon>
        <taxon>Plectina</taxon>
        <taxon>Plectoidea</taxon>
        <taxon>Plectidae</taxon>
        <taxon>Plectus</taxon>
    </lineage>
</organism>
<dbReference type="GO" id="GO:0003676">
    <property type="term" value="F:nucleic acid binding"/>
    <property type="evidence" value="ECO:0007669"/>
    <property type="project" value="InterPro"/>
</dbReference>
<dbReference type="InterPro" id="IPR004875">
    <property type="entry name" value="DDE_SF_endonuclease_dom"/>
</dbReference>
<accession>A0A914WYX7</accession>
<name>A0A914WYX7_9BILA</name>
<evidence type="ECO:0000313" key="3">
    <source>
        <dbReference type="WBParaSite" id="PSAMB.scaffold57size91771.g1455.t1"/>
    </source>
</evidence>
<dbReference type="Proteomes" id="UP000887566">
    <property type="component" value="Unplaced"/>
</dbReference>
<evidence type="ECO:0000313" key="2">
    <source>
        <dbReference type="Proteomes" id="UP000887566"/>
    </source>
</evidence>
<feature type="domain" description="DDE-1" evidence="1">
    <location>
        <begin position="121"/>
        <end position="220"/>
    </location>
</feature>